<evidence type="ECO:0000313" key="1">
    <source>
        <dbReference type="EMBL" id="EHL06332.1"/>
    </source>
</evidence>
<name>G9XPW3_DESHA</name>
<reference evidence="1 2" key="1">
    <citation type="submission" date="2011-08" db="EMBL/GenBank/DDBJ databases">
        <authorList>
            <person name="Weinstock G."/>
            <person name="Sodergren E."/>
            <person name="Clifton S."/>
            <person name="Fulton L."/>
            <person name="Fulton B."/>
            <person name="Courtney L."/>
            <person name="Fronick C."/>
            <person name="Harrison M."/>
            <person name="Strong C."/>
            <person name="Farmer C."/>
            <person name="Delahaunty K."/>
            <person name="Markovic C."/>
            <person name="Hall O."/>
            <person name="Minx P."/>
            <person name="Tomlinson C."/>
            <person name="Mitreva M."/>
            <person name="Hou S."/>
            <person name="Chen J."/>
            <person name="Wollam A."/>
            <person name="Pepin K.H."/>
            <person name="Johnson M."/>
            <person name="Bhonagiri V."/>
            <person name="Zhang X."/>
            <person name="Suruliraj S."/>
            <person name="Warren W."/>
            <person name="Chinwalla A."/>
            <person name="Mardis E.R."/>
            <person name="Wilson R.K."/>
        </authorList>
    </citation>
    <scope>NUCLEOTIDE SEQUENCE [LARGE SCALE GENOMIC DNA]</scope>
    <source>
        <strain evidence="1 2">DP7</strain>
    </source>
</reference>
<sequence>MKARKTVMINPIYAQQKIKQQKEEGMCRFYSGRPGFLYRPKNVLQKQGSSASGSFSWMLWK</sequence>
<dbReference type="AlphaFoldDB" id="G9XPW3"/>
<accession>G9XPW3</accession>
<organism evidence="1 2">
    <name type="scientific">Desulfitobacterium hafniense DP7</name>
    <dbReference type="NCBI Taxonomy" id="537010"/>
    <lineage>
        <taxon>Bacteria</taxon>
        <taxon>Bacillati</taxon>
        <taxon>Bacillota</taxon>
        <taxon>Clostridia</taxon>
        <taxon>Eubacteriales</taxon>
        <taxon>Desulfitobacteriaceae</taxon>
        <taxon>Desulfitobacterium</taxon>
    </lineage>
</organism>
<dbReference type="Proteomes" id="UP000004416">
    <property type="component" value="Unassembled WGS sequence"/>
</dbReference>
<dbReference type="EMBL" id="AFZX01000076">
    <property type="protein sequence ID" value="EHL06332.1"/>
    <property type="molecule type" value="Genomic_DNA"/>
</dbReference>
<evidence type="ECO:0000313" key="2">
    <source>
        <dbReference type="Proteomes" id="UP000004416"/>
    </source>
</evidence>
<protein>
    <submittedName>
        <fullName evidence="1">Uncharacterized protein</fullName>
    </submittedName>
</protein>
<dbReference type="HOGENOM" id="CLU_2914937_0_0_9"/>
<comment type="caution">
    <text evidence="1">The sequence shown here is derived from an EMBL/GenBank/DDBJ whole genome shotgun (WGS) entry which is preliminary data.</text>
</comment>
<gene>
    <name evidence="1" type="ORF">HMPREF0322_03009</name>
</gene>
<proteinExistence type="predicted"/>